<name>A7MV55_VIBC1</name>
<dbReference type="AlphaFoldDB" id="A7MV55"/>
<dbReference type="InterPro" id="IPR031922">
    <property type="entry name" value="Pesticin_C"/>
</dbReference>
<feature type="domain" description="Pesticin C-terminal" evidence="4">
    <location>
        <begin position="97"/>
        <end position="197"/>
    </location>
</feature>
<evidence type="ECO:0000259" key="4">
    <source>
        <dbReference type="Pfam" id="PF16754"/>
    </source>
</evidence>
<accession>A7MV55</accession>
<protein>
    <recommendedName>
        <fullName evidence="4">Pesticin C-terminal domain-containing protein</fullName>
    </recommendedName>
</protein>
<dbReference type="EMBL" id="CP000789">
    <property type="protein sequence ID" value="ABU70439.1"/>
    <property type="molecule type" value="Genomic_DNA"/>
</dbReference>
<feature type="region of interest" description="Disordered" evidence="3">
    <location>
        <begin position="1"/>
        <end position="31"/>
    </location>
</feature>
<evidence type="ECO:0000256" key="2">
    <source>
        <dbReference type="ARBA" id="ARBA00022638"/>
    </source>
</evidence>
<dbReference type="KEGG" id="vha:VIBHAR_01469"/>
<proteinExistence type="predicted"/>
<dbReference type="GO" id="GO:0042742">
    <property type="term" value="P:defense response to bacterium"/>
    <property type="evidence" value="ECO:0007669"/>
    <property type="project" value="UniProtKB-KW"/>
</dbReference>
<feature type="compositionally biased region" description="Basic and acidic residues" evidence="3">
    <location>
        <begin position="10"/>
        <end position="31"/>
    </location>
</feature>
<dbReference type="GO" id="GO:0003796">
    <property type="term" value="F:lysozyme activity"/>
    <property type="evidence" value="ECO:0007669"/>
    <property type="project" value="InterPro"/>
</dbReference>
<evidence type="ECO:0000256" key="3">
    <source>
        <dbReference type="SAM" id="MobiDB-lite"/>
    </source>
</evidence>
<evidence type="ECO:0000313" key="5">
    <source>
        <dbReference type="EMBL" id="ABU70439.1"/>
    </source>
</evidence>
<evidence type="ECO:0000313" key="6">
    <source>
        <dbReference type="Proteomes" id="UP000008152"/>
    </source>
</evidence>
<sequence length="299" mass="34705">MRYQSFPSEQLEKQETTRERAERQRRERRAELTYTAQDYRRWAAHRERVITERNAAQKAANSNDEMDKKWLNVPKGQLTFSSEGNDVESSPYFTRAPHIPHNNGTVIGESGITFGRGLDIGKRTSNEITQLFANVAKHCNPISDSLLKWLQEGAGKTKQAAYEHYKQLDARVAKEEQVLTRKQQHFLFLEIYPKYEKETERLLTKKDVKQAYGSVDWSKLSNNVKDVLIDITYRGDNTSSSDKRGSTRKWFVPALVKDQSSNLSGKESHFFKVIADKKWITLYGVDQNRFELRKSHLVN</sequence>
<dbReference type="PATRIC" id="fig|338187.25.peg.1187"/>
<dbReference type="RefSeq" id="WP_012127347.1">
    <property type="nucleotide sequence ID" value="NC_009783.1"/>
</dbReference>
<dbReference type="GO" id="GO:0031640">
    <property type="term" value="P:killing of cells of another organism"/>
    <property type="evidence" value="ECO:0007669"/>
    <property type="project" value="UniProtKB-KW"/>
</dbReference>
<dbReference type="InterPro" id="IPR023347">
    <property type="entry name" value="Lysozyme_dom_sf"/>
</dbReference>
<dbReference type="Gene3D" id="1.10.530.40">
    <property type="match status" value="1"/>
</dbReference>
<dbReference type="Proteomes" id="UP000008152">
    <property type="component" value="Chromosome I"/>
</dbReference>
<organism evidence="5 6">
    <name type="scientific">Vibrio campbellii (strain ATCC BAA-1116)</name>
    <dbReference type="NCBI Taxonomy" id="2902295"/>
    <lineage>
        <taxon>Bacteria</taxon>
        <taxon>Pseudomonadati</taxon>
        <taxon>Pseudomonadota</taxon>
        <taxon>Gammaproteobacteria</taxon>
        <taxon>Vibrionales</taxon>
        <taxon>Vibrionaceae</taxon>
        <taxon>Vibrio</taxon>
    </lineage>
</organism>
<reference evidence="5 6" key="1">
    <citation type="submission" date="2007-08" db="EMBL/GenBank/DDBJ databases">
        <authorList>
            <consortium name="The Vibrio harveyi Genome Sequencing Project"/>
            <person name="Bassler B."/>
            <person name="Clifton S.W."/>
            <person name="Fulton L."/>
            <person name="Delehaunty K."/>
            <person name="Fronick C."/>
            <person name="Harrison M."/>
            <person name="Markivic C."/>
            <person name="Fulton R."/>
            <person name="Tin-Wollam A.-M."/>
            <person name="Shah N."/>
            <person name="Pepin K."/>
            <person name="Nash W."/>
            <person name="Thiruvilangam P."/>
            <person name="Bhonagiri V."/>
            <person name="Waters C."/>
            <person name="Tu K.C."/>
            <person name="Irgon J."/>
            <person name="Wilson R.K."/>
        </authorList>
    </citation>
    <scope>NUCLEOTIDE SEQUENCE [LARGE SCALE GENOMIC DNA]</scope>
    <source>
        <strain evidence="6">ATCC BAA-1116 / BB120</strain>
    </source>
</reference>
<keyword evidence="1" id="KW-0929">Antimicrobial</keyword>
<dbReference type="Pfam" id="PF16754">
    <property type="entry name" value="Pesticin"/>
    <property type="match status" value="1"/>
</dbReference>
<gene>
    <name evidence="5" type="ordered locus">VIBHAR_01469</name>
</gene>
<evidence type="ECO:0000256" key="1">
    <source>
        <dbReference type="ARBA" id="ARBA00022529"/>
    </source>
</evidence>
<keyword evidence="2" id="KW-0081">Bacteriolytic enzyme</keyword>